<comment type="caution">
    <text evidence="3">The sequence shown here is derived from an EMBL/GenBank/DDBJ whole genome shotgun (WGS) entry which is preliminary data.</text>
</comment>
<dbReference type="CDD" id="cd05233">
    <property type="entry name" value="SDR_c"/>
    <property type="match status" value="1"/>
</dbReference>
<keyword evidence="4" id="KW-1185">Reference proteome</keyword>
<dbReference type="OrthoDB" id="9803333at2"/>
<keyword evidence="2" id="KW-0560">Oxidoreductase</keyword>
<evidence type="ECO:0000313" key="4">
    <source>
        <dbReference type="Proteomes" id="UP000028123"/>
    </source>
</evidence>
<dbReference type="InterPro" id="IPR002347">
    <property type="entry name" value="SDR_fam"/>
</dbReference>
<dbReference type="GO" id="GO:0008206">
    <property type="term" value="P:bile acid metabolic process"/>
    <property type="evidence" value="ECO:0007669"/>
    <property type="project" value="UniProtKB-ARBA"/>
</dbReference>
<dbReference type="EMBL" id="JNVM01000031">
    <property type="protein sequence ID" value="KEQ22786.1"/>
    <property type="molecule type" value="Genomic_DNA"/>
</dbReference>
<dbReference type="PROSITE" id="PS00061">
    <property type="entry name" value="ADH_SHORT"/>
    <property type="match status" value="1"/>
</dbReference>
<dbReference type="Gene3D" id="3.40.50.720">
    <property type="entry name" value="NAD(P)-binding Rossmann-like Domain"/>
    <property type="match status" value="1"/>
</dbReference>
<accession>A0A081NWG3</accession>
<comment type="similarity">
    <text evidence="1">Belongs to the short-chain dehydrogenases/reductases (SDR) family.</text>
</comment>
<dbReference type="PANTHER" id="PTHR42879:SF2">
    <property type="entry name" value="3-OXOACYL-[ACYL-CARRIER-PROTEIN] REDUCTASE FABG"/>
    <property type="match status" value="1"/>
</dbReference>
<dbReference type="RefSeq" id="WP_036690029.1">
    <property type="nucleotide sequence ID" value="NZ_JNVM01000031.1"/>
</dbReference>
<proteinExistence type="inferred from homology"/>
<name>A0A081NWG3_9BACL</name>
<reference evidence="3 4" key="1">
    <citation type="submission" date="2014-06" db="EMBL/GenBank/DDBJ databases">
        <title>Draft genome sequence of Paenibacillus sp. MSt1.</title>
        <authorList>
            <person name="Aw Y.K."/>
            <person name="Ong K.S."/>
            <person name="Gan H.M."/>
            <person name="Lee S.M."/>
        </authorList>
    </citation>
    <scope>NUCLEOTIDE SEQUENCE [LARGE SCALE GENOMIC DNA]</scope>
    <source>
        <strain evidence="3 4">MSt1</strain>
    </source>
</reference>
<organism evidence="3 4">
    <name type="scientific">Paenibacillus tyrfis</name>
    <dbReference type="NCBI Taxonomy" id="1501230"/>
    <lineage>
        <taxon>Bacteria</taxon>
        <taxon>Bacillati</taxon>
        <taxon>Bacillota</taxon>
        <taxon>Bacilli</taxon>
        <taxon>Bacillales</taxon>
        <taxon>Paenibacillaceae</taxon>
        <taxon>Paenibacillus</taxon>
    </lineage>
</organism>
<dbReference type="SUPFAM" id="SSF51735">
    <property type="entry name" value="NAD(P)-binding Rossmann-fold domains"/>
    <property type="match status" value="1"/>
</dbReference>
<dbReference type="FunFam" id="3.40.50.720:FF:000084">
    <property type="entry name" value="Short-chain dehydrogenase reductase"/>
    <property type="match status" value="1"/>
</dbReference>
<dbReference type="InterPro" id="IPR036291">
    <property type="entry name" value="NAD(P)-bd_dom_sf"/>
</dbReference>
<dbReference type="GO" id="GO:0016491">
    <property type="term" value="F:oxidoreductase activity"/>
    <property type="evidence" value="ECO:0007669"/>
    <property type="project" value="UniProtKB-KW"/>
</dbReference>
<evidence type="ECO:0000256" key="1">
    <source>
        <dbReference type="ARBA" id="ARBA00006484"/>
    </source>
</evidence>
<sequence>MRDLSGKIVLVTGASSGIGRATAQLMASKGAKVVVNYNSNEKGATETLTAIRELGGECIAIQADVTKKDQVEAMVHEVISVYGAIHILVNNAGGGIKQSTFMNMTEELWEETYALYVKSVLLCSQAVLKDMLPRKGGKIINVSSAAARIGGAGESIHYASTKGAVNTMTVGMSREFIEHGIIVNGVAPGMVETSFHDKFAPDENRLERFVASVPMKRAATPEEIAEVICFLASDTANYILGETITVSGGR</sequence>
<gene>
    <name evidence="3" type="ORF">ET33_20740</name>
</gene>
<protein>
    <submittedName>
        <fullName evidence="3">Short-chain dehydrogenase</fullName>
    </submittedName>
</protein>
<dbReference type="PRINTS" id="PR00081">
    <property type="entry name" value="GDHRDH"/>
</dbReference>
<dbReference type="InterPro" id="IPR050259">
    <property type="entry name" value="SDR"/>
</dbReference>
<evidence type="ECO:0000256" key="2">
    <source>
        <dbReference type="ARBA" id="ARBA00023002"/>
    </source>
</evidence>
<dbReference type="Pfam" id="PF13561">
    <property type="entry name" value="adh_short_C2"/>
    <property type="match status" value="1"/>
</dbReference>
<dbReference type="PRINTS" id="PR00080">
    <property type="entry name" value="SDRFAMILY"/>
</dbReference>
<dbReference type="PANTHER" id="PTHR42879">
    <property type="entry name" value="3-OXOACYL-(ACYL-CARRIER-PROTEIN) REDUCTASE"/>
    <property type="match status" value="1"/>
</dbReference>
<dbReference type="AlphaFoldDB" id="A0A081NWG3"/>
<dbReference type="InterPro" id="IPR020904">
    <property type="entry name" value="Sc_DH/Rdtase_CS"/>
</dbReference>
<dbReference type="NCBIfam" id="NF005559">
    <property type="entry name" value="PRK07231.1"/>
    <property type="match status" value="1"/>
</dbReference>
<dbReference type="eggNOG" id="COG1028">
    <property type="taxonomic scope" value="Bacteria"/>
</dbReference>
<dbReference type="Proteomes" id="UP000028123">
    <property type="component" value="Unassembled WGS sequence"/>
</dbReference>
<evidence type="ECO:0000313" key="3">
    <source>
        <dbReference type="EMBL" id="KEQ22786.1"/>
    </source>
</evidence>